<dbReference type="Proteomes" id="UP000247810">
    <property type="component" value="Unassembled WGS sequence"/>
</dbReference>
<keyword evidence="2" id="KW-1185">Reference proteome</keyword>
<accession>A0A319DTS2</accession>
<evidence type="ECO:0000313" key="1">
    <source>
        <dbReference type="EMBL" id="PYH99654.1"/>
    </source>
</evidence>
<protein>
    <submittedName>
        <fullName evidence="1">Uncharacterized protein</fullName>
    </submittedName>
</protein>
<sequence length="150" mass="16947">MEEGGYNRSHSCNGLNYSLRSTYYIVSTYVAREGSPRKIRSAYTKAHGYAVRSTDLSTDHRCSEESEACLTVDLPTLLPCLSPLLTLQISVEAPTQRSSWGDMWIGFPFSSLGGLVGHWWSVPFVFPFLNFRCQAMIQQPATTLRSRYCY</sequence>
<organism evidence="1 2">
    <name type="scientific">Aspergillus ellipticus CBS 707.79</name>
    <dbReference type="NCBI Taxonomy" id="1448320"/>
    <lineage>
        <taxon>Eukaryota</taxon>
        <taxon>Fungi</taxon>
        <taxon>Dikarya</taxon>
        <taxon>Ascomycota</taxon>
        <taxon>Pezizomycotina</taxon>
        <taxon>Eurotiomycetes</taxon>
        <taxon>Eurotiomycetidae</taxon>
        <taxon>Eurotiales</taxon>
        <taxon>Aspergillaceae</taxon>
        <taxon>Aspergillus</taxon>
        <taxon>Aspergillus subgen. Circumdati</taxon>
    </lineage>
</organism>
<evidence type="ECO:0000313" key="2">
    <source>
        <dbReference type="Proteomes" id="UP000247810"/>
    </source>
</evidence>
<reference evidence="1 2" key="1">
    <citation type="submission" date="2018-02" db="EMBL/GenBank/DDBJ databases">
        <title>The genomes of Aspergillus section Nigri reveals drivers in fungal speciation.</title>
        <authorList>
            <consortium name="DOE Joint Genome Institute"/>
            <person name="Vesth T.C."/>
            <person name="Nybo J."/>
            <person name="Theobald S."/>
            <person name="Brandl J."/>
            <person name="Frisvad J.C."/>
            <person name="Nielsen K.F."/>
            <person name="Lyhne E.K."/>
            <person name="Kogle M.E."/>
            <person name="Kuo A."/>
            <person name="Riley R."/>
            <person name="Clum A."/>
            <person name="Nolan M."/>
            <person name="Lipzen A."/>
            <person name="Salamov A."/>
            <person name="Henrissat B."/>
            <person name="Wiebenga A."/>
            <person name="De vries R.P."/>
            <person name="Grigoriev I.V."/>
            <person name="Mortensen U.H."/>
            <person name="Andersen M.R."/>
            <person name="Baker S.E."/>
        </authorList>
    </citation>
    <scope>NUCLEOTIDE SEQUENCE [LARGE SCALE GENOMIC DNA]</scope>
    <source>
        <strain evidence="1 2">CBS 707.79</strain>
    </source>
</reference>
<proteinExistence type="predicted"/>
<dbReference type="VEuPathDB" id="FungiDB:BO71DRAFT_171638"/>
<dbReference type="EMBL" id="KZ825800">
    <property type="protein sequence ID" value="PYH99654.1"/>
    <property type="molecule type" value="Genomic_DNA"/>
</dbReference>
<dbReference type="AlphaFoldDB" id="A0A319DTS2"/>
<name>A0A319DTS2_9EURO</name>
<gene>
    <name evidence="1" type="ORF">BO71DRAFT_171638</name>
</gene>